<dbReference type="OrthoDB" id="9809994at2"/>
<dbReference type="InterPro" id="IPR036271">
    <property type="entry name" value="Tet_transcr_reg_TetR-rel_C_sf"/>
</dbReference>
<dbReference type="RefSeq" id="WP_145418535.1">
    <property type="nucleotide sequence ID" value="NZ_CP036526.1"/>
</dbReference>
<feature type="domain" description="HTH tetR-type" evidence="6">
    <location>
        <begin position="22"/>
        <end position="82"/>
    </location>
</feature>
<keyword evidence="8" id="KW-1185">Reference proteome</keyword>
<protein>
    <submittedName>
        <fullName evidence="7">HTH-type transcriptional regulator RutR</fullName>
    </submittedName>
</protein>
<evidence type="ECO:0000256" key="4">
    <source>
        <dbReference type="PROSITE-ProRule" id="PRU00335"/>
    </source>
</evidence>
<dbReference type="SUPFAM" id="SSF48498">
    <property type="entry name" value="Tetracyclin repressor-like, C-terminal domain"/>
    <property type="match status" value="1"/>
</dbReference>
<reference evidence="7 8" key="1">
    <citation type="submission" date="2019-02" db="EMBL/GenBank/DDBJ databases">
        <title>Deep-cultivation of Planctomycetes and their phenomic and genomic characterization uncovers novel biology.</title>
        <authorList>
            <person name="Wiegand S."/>
            <person name="Jogler M."/>
            <person name="Boedeker C."/>
            <person name="Pinto D."/>
            <person name="Vollmers J."/>
            <person name="Rivas-Marin E."/>
            <person name="Kohn T."/>
            <person name="Peeters S.H."/>
            <person name="Heuer A."/>
            <person name="Rast P."/>
            <person name="Oberbeckmann S."/>
            <person name="Bunk B."/>
            <person name="Jeske O."/>
            <person name="Meyerdierks A."/>
            <person name="Storesund J.E."/>
            <person name="Kallscheuer N."/>
            <person name="Luecker S."/>
            <person name="Lage O.M."/>
            <person name="Pohl T."/>
            <person name="Merkel B.J."/>
            <person name="Hornburger P."/>
            <person name="Mueller R.-W."/>
            <person name="Bruemmer F."/>
            <person name="Labrenz M."/>
            <person name="Spormann A.M."/>
            <person name="Op den Camp H."/>
            <person name="Overmann J."/>
            <person name="Amann R."/>
            <person name="Jetten M.S.M."/>
            <person name="Mascher T."/>
            <person name="Medema M.H."/>
            <person name="Devos D.P."/>
            <person name="Kaster A.-K."/>
            <person name="Ovreas L."/>
            <person name="Rohde M."/>
            <person name="Galperin M.Y."/>
            <person name="Jogler C."/>
        </authorList>
    </citation>
    <scope>NUCLEOTIDE SEQUENCE [LARGE SCALE GENOMIC DNA]</scope>
    <source>
        <strain evidence="7 8">K23_9</strain>
    </source>
</reference>
<evidence type="ECO:0000313" key="7">
    <source>
        <dbReference type="EMBL" id="QDT10810.1"/>
    </source>
</evidence>
<dbReference type="Gene3D" id="1.10.10.60">
    <property type="entry name" value="Homeodomain-like"/>
    <property type="match status" value="1"/>
</dbReference>
<dbReference type="InterPro" id="IPR009057">
    <property type="entry name" value="Homeodomain-like_sf"/>
</dbReference>
<dbReference type="EMBL" id="CP036526">
    <property type="protein sequence ID" value="QDT10810.1"/>
    <property type="molecule type" value="Genomic_DNA"/>
</dbReference>
<feature type="DNA-binding region" description="H-T-H motif" evidence="4">
    <location>
        <begin position="45"/>
        <end position="64"/>
    </location>
</feature>
<dbReference type="PROSITE" id="PS01081">
    <property type="entry name" value="HTH_TETR_1"/>
    <property type="match status" value="1"/>
</dbReference>
<proteinExistence type="predicted"/>
<keyword evidence="2 4" id="KW-0238">DNA-binding</keyword>
<dbReference type="GO" id="GO:0000976">
    <property type="term" value="F:transcription cis-regulatory region binding"/>
    <property type="evidence" value="ECO:0007669"/>
    <property type="project" value="TreeGrafter"/>
</dbReference>
<keyword evidence="1" id="KW-0805">Transcription regulation</keyword>
<evidence type="ECO:0000256" key="3">
    <source>
        <dbReference type="ARBA" id="ARBA00023163"/>
    </source>
</evidence>
<dbReference type="InterPro" id="IPR001647">
    <property type="entry name" value="HTH_TetR"/>
</dbReference>
<gene>
    <name evidence="7" type="primary">rutR</name>
    <name evidence="7" type="ORF">K239x_28010</name>
</gene>
<feature type="compositionally biased region" description="Polar residues" evidence="5">
    <location>
        <begin position="1"/>
        <end position="11"/>
    </location>
</feature>
<dbReference type="GO" id="GO:0003700">
    <property type="term" value="F:DNA-binding transcription factor activity"/>
    <property type="evidence" value="ECO:0007669"/>
    <property type="project" value="TreeGrafter"/>
</dbReference>
<evidence type="ECO:0000256" key="5">
    <source>
        <dbReference type="SAM" id="MobiDB-lite"/>
    </source>
</evidence>
<feature type="region of interest" description="Disordered" evidence="5">
    <location>
        <begin position="1"/>
        <end position="21"/>
    </location>
</feature>
<keyword evidence="3" id="KW-0804">Transcription</keyword>
<dbReference type="FunFam" id="1.10.10.60:FF:000141">
    <property type="entry name" value="TetR family transcriptional regulator"/>
    <property type="match status" value="1"/>
</dbReference>
<dbReference type="InterPro" id="IPR050109">
    <property type="entry name" value="HTH-type_TetR-like_transc_reg"/>
</dbReference>
<organism evidence="7 8">
    <name type="scientific">Stieleria marina</name>
    <dbReference type="NCBI Taxonomy" id="1930275"/>
    <lineage>
        <taxon>Bacteria</taxon>
        <taxon>Pseudomonadati</taxon>
        <taxon>Planctomycetota</taxon>
        <taxon>Planctomycetia</taxon>
        <taxon>Pirellulales</taxon>
        <taxon>Pirellulaceae</taxon>
        <taxon>Stieleria</taxon>
    </lineage>
</organism>
<evidence type="ECO:0000256" key="1">
    <source>
        <dbReference type="ARBA" id="ARBA00023015"/>
    </source>
</evidence>
<accession>A0A517NUL7</accession>
<dbReference type="InterPro" id="IPR023772">
    <property type="entry name" value="DNA-bd_HTH_TetR-type_CS"/>
</dbReference>
<evidence type="ECO:0000259" key="6">
    <source>
        <dbReference type="PROSITE" id="PS50977"/>
    </source>
</evidence>
<dbReference type="InterPro" id="IPR039536">
    <property type="entry name" value="TetR_C_Proteobacteria"/>
</dbReference>
<dbReference type="SUPFAM" id="SSF46689">
    <property type="entry name" value="Homeodomain-like"/>
    <property type="match status" value="1"/>
</dbReference>
<dbReference type="PROSITE" id="PS50977">
    <property type="entry name" value="HTH_TETR_2"/>
    <property type="match status" value="1"/>
</dbReference>
<dbReference type="Pfam" id="PF00440">
    <property type="entry name" value="TetR_N"/>
    <property type="match status" value="1"/>
</dbReference>
<evidence type="ECO:0000256" key="2">
    <source>
        <dbReference type="ARBA" id="ARBA00023125"/>
    </source>
</evidence>
<dbReference type="PRINTS" id="PR00455">
    <property type="entry name" value="HTHTETR"/>
</dbReference>
<dbReference type="PANTHER" id="PTHR30055">
    <property type="entry name" value="HTH-TYPE TRANSCRIPTIONAL REGULATOR RUTR"/>
    <property type="match status" value="1"/>
</dbReference>
<name>A0A517NUL7_9BACT</name>
<sequence>MPGKSKTQSVPSEPELHGRLTDRKRASIVQAAVEAFQQYGYLAASMNGIAEAASVSKRTLYNHFDSKEALFVEIIEELKFRVEQLPECEFDDSRDLAEQLTELAHSEIDFFTSEDVQALSRAGLSRVLGEPDAGQQVDQRFFIRRVTTWMKKAQASGCLLEADAEFAAMQFVGLLRTFAFWPTIVHGEPPPSRRKRNQIVAQTVEMFLARYAVN</sequence>
<dbReference type="PANTHER" id="PTHR30055:SF146">
    <property type="entry name" value="HTH-TYPE TRANSCRIPTIONAL DUAL REGULATOR CECR"/>
    <property type="match status" value="1"/>
</dbReference>
<dbReference type="AlphaFoldDB" id="A0A517NUL7"/>
<dbReference type="Pfam" id="PF14246">
    <property type="entry name" value="TetR_C_7"/>
    <property type="match status" value="1"/>
</dbReference>
<dbReference type="Gene3D" id="1.10.357.10">
    <property type="entry name" value="Tetracycline Repressor, domain 2"/>
    <property type="match status" value="1"/>
</dbReference>
<dbReference type="Proteomes" id="UP000319817">
    <property type="component" value="Chromosome"/>
</dbReference>
<evidence type="ECO:0000313" key="8">
    <source>
        <dbReference type="Proteomes" id="UP000319817"/>
    </source>
</evidence>